<organism evidence="1 2">
    <name type="scientific">Chitinophaga solisilvae</name>
    <dbReference type="NCBI Taxonomy" id="1233460"/>
    <lineage>
        <taxon>Bacteria</taxon>
        <taxon>Pseudomonadati</taxon>
        <taxon>Bacteroidota</taxon>
        <taxon>Chitinophagia</taxon>
        <taxon>Chitinophagales</taxon>
        <taxon>Chitinophagaceae</taxon>
        <taxon>Chitinophaga</taxon>
    </lineage>
</organism>
<evidence type="ECO:0000313" key="2">
    <source>
        <dbReference type="Proteomes" id="UP000281028"/>
    </source>
</evidence>
<dbReference type="EMBL" id="RIAR02000001">
    <property type="protein sequence ID" value="NSL88805.1"/>
    <property type="molecule type" value="Genomic_DNA"/>
</dbReference>
<protein>
    <submittedName>
        <fullName evidence="1">Uncharacterized protein</fullName>
    </submittedName>
</protein>
<name>A0A3S1AXD8_9BACT</name>
<gene>
    <name evidence="1" type="ORF">ECE50_018325</name>
</gene>
<dbReference type="Proteomes" id="UP000281028">
    <property type="component" value="Unassembled WGS sequence"/>
</dbReference>
<accession>A0A3S1AXD8</accession>
<proteinExistence type="predicted"/>
<comment type="caution">
    <text evidence="1">The sequence shown here is derived from an EMBL/GenBank/DDBJ whole genome shotgun (WGS) entry which is preliminary data.</text>
</comment>
<dbReference type="OrthoDB" id="121143at2"/>
<sequence>MLFKQEHLEGIRSGKVSLAFRKWNKPSAKQGSAVKTSVGIVEITAVTKTTAAAISEKDARNAGFSSLAALRSMLDKYPAGDIYRIAVQYKSPDPRLALREQTSLSAVQLAALKTKLERLDAYSKQGAWTTDILLAIKKNPLLKAASLALLTGKEKDWLKINIRKLKNLGLTISHDPGYTISPLGERLLEYLII</sequence>
<evidence type="ECO:0000313" key="1">
    <source>
        <dbReference type="EMBL" id="NSL88805.1"/>
    </source>
</evidence>
<reference evidence="1" key="1">
    <citation type="submission" date="2020-05" db="EMBL/GenBank/DDBJ databases">
        <title>Chitinophaga laudate sp. nov., isolated from a tropical peat swamp.</title>
        <authorList>
            <person name="Goh C.B.S."/>
            <person name="Lee M.S."/>
            <person name="Parimannan S."/>
            <person name="Pasbakhsh P."/>
            <person name="Yule C.M."/>
            <person name="Rajandas H."/>
            <person name="Loke S."/>
            <person name="Croft L."/>
            <person name="Tan J.B.L."/>
        </authorList>
    </citation>
    <scope>NUCLEOTIDE SEQUENCE</scope>
    <source>
        <strain evidence="1">Mgbs1</strain>
    </source>
</reference>
<keyword evidence="2" id="KW-1185">Reference proteome</keyword>
<dbReference type="AlphaFoldDB" id="A0A3S1AXD8"/>